<evidence type="ECO:0000313" key="2">
    <source>
        <dbReference type="EMBL" id="MRS64651.1"/>
    </source>
</evidence>
<dbReference type="AlphaFoldDB" id="A0A7K0ET10"/>
<dbReference type="SMART" id="SM00530">
    <property type="entry name" value="HTH_XRE"/>
    <property type="match status" value="1"/>
</dbReference>
<comment type="caution">
    <text evidence="2">The sequence shown here is derived from an EMBL/GenBank/DDBJ whole genome shotgun (WGS) entry which is preliminary data.</text>
</comment>
<dbReference type="GO" id="GO:0003677">
    <property type="term" value="F:DNA binding"/>
    <property type="evidence" value="ECO:0007669"/>
    <property type="project" value="InterPro"/>
</dbReference>
<protein>
    <submittedName>
        <fullName evidence="2">Helix-turn-helix domain-containing protein</fullName>
    </submittedName>
</protein>
<name>A0A7K0ET10_9BACT</name>
<gene>
    <name evidence="2" type="ORF">GJJ30_25355</name>
</gene>
<evidence type="ECO:0000259" key="1">
    <source>
        <dbReference type="PROSITE" id="PS50943"/>
    </source>
</evidence>
<keyword evidence="3" id="KW-1185">Reference proteome</keyword>
<dbReference type="Proteomes" id="UP000441754">
    <property type="component" value="Unassembled WGS sequence"/>
</dbReference>
<dbReference type="CDD" id="cd00093">
    <property type="entry name" value="HTH_XRE"/>
    <property type="match status" value="1"/>
</dbReference>
<feature type="domain" description="HTH cro/C1-type" evidence="1">
    <location>
        <begin position="76"/>
        <end position="124"/>
    </location>
</feature>
<proteinExistence type="predicted"/>
<accession>A0A7K0ET10</accession>
<organism evidence="2 3">
    <name type="scientific">Larkinella terrae</name>
    <dbReference type="NCBI Taxonomy" id="2025311"/>
    <lineage>
        <taxon>Bacteria</taxon>
        <taxon>Pseudomonadati</taxon>
        <taxon>Bacteroidota</taxon>
        <taxon>Cytophagia</taxon>
        <taxon>Cytophagales</taxon>
        <taxon>Spirosomataceae</taxon>
        <taxon>Larkinella</taxon>
    </lineage>
</organism>
<dbReference type="Gene3D" id="1.10.260.40">
    <property type="entry name" value="lambda repressor-like DNA-binding domains"/>
    <property type="match status" value="1"/>
</dbReference>
<evidence type="ECO:0000313" key="3">
    <source>
        <dbReference type="Proteomes" id="UP000441754"/>
    </source>
</evidence>
<dbReference type="RefSeq" id="WP_154177966.1">
    <property type="nucleotide sequence ID" value="NZ_WJXZ01000014.1"/>
</dbReference>
<reference evidence="2 3" key="1">
    <citation type="journal article" date="2018" name="Antonie Van Leeuwenhoek">
        <title>Larkinella terrae sp. nov., isolated from soil on Jeju Island, South Korea.</title>
        <authorList>
            <person name="Ten L.N."/>
            <person name="Jeon J."/>
            <person name="Park S.J."/>
            <person name="Park S."/>
            <person name="Lee S.Y."/>
            <person name="Kim M.K."/>
            <person name="Jung H.Y."/>
        </authorList>
    </citation>
    <scope>NUCLEOTIDE SEQUENCE [LARGE SCALE GENOMIC DNA]</scope>
    <source>
        <strain evidence="2 3">KCTC 52001</strain>
    </source>
</reference>
<sequence length="128" mass="14859">MNAPENEKEYRELMARIEVFLQKATAGKGFSGLTSEEADELAQLSQLAENYEDAIPLMPIKMPQSLVEMIEFKMYEKRLKQREMAQLLEIPETRLSEIIRGKRRINLEVAKRLYTKFGIDPAFILQHA</sequence>
<dbReference type="InterPro" id="IPR010982">
    <property type="entry name" value="Lambda_DNA-bd_dom_sf"/>
</dbReference>
<dbReference type="EMBL" id="WJXZ01000014">
    <property type="protein sequence ID" value="MRS64651.1"/>
    <property type="molecule type" value="Genomic_DNA"/>
</dbReference>
<dbReference type="PROSITE" id="PS50943">
    <property type="entry name" value="HTH_CROC1"/>
    <property type="match status" value="1"/>
</dbReference>
<dbReference type="OrthoDB" id="961302at2"/>
<dbReference type="Pfam" id="PF01381">
    <property type="entry name" value="HTH_3"/>
    <property type="match status" value="1"/>
</dbReference>
<dbReference type="InterPro" id="IPR001387">
    <property type="entry name" value="Cro/C1-type_HTH"/>
</dbReference>
<dbReference type="SUPFAM" id="SSF47413">
    <property type="entry name" value="lambda repressor-like DNA-binding domains"/>
    <property type="match status" value="1"/>
</dbReference>